<proteinExistence type="predicted"/>
<sequence length="331" mass="36928">MLRSSDKHSDVEDMDDPNVILCGQGRVHKARTADPVIHAILDLQHTMRLLPAPDVILTLTPMCTGIARAVIESMDVPAAIVSRISGPLSKYDHFASLTYADAHLAVSSGIAEKIVELAPDALVETVYHPLLDEPIRPVPRAEIPTFVYIGRMHNIQKRIDVMFRALAALPNKRWRLKLIEDAPPEPVSSDEIRMKDLAIKLGIADRIDWIGYSESPWDEVDEATLLILSSDWEAYCYVLIEALVRGIPVISSDCPTGPRDIVQPNVNGWLFKPGDVLGLAGTISRIMSGSLTLPDAETCRRSIARFDQERVMDQIEQALLRYVRDKERQII</sequence>
<organism evidence="2 3">
    <name type="scientific">Insulibacter thermoxylanivorax</name>
    <dbReference type="NCBI Taxonomy" id="2749268"/>
    <lineage>
        <taxon>Bacteria</taxon>
        <taxon>Bacillati</taxon>
        <taxon>Bacillota</taxon>
        <taxon>Bacilli</taxon>
        <taxon>Bacillales</taxon>
        <taxon>Paenibacillaceae</taxon>
        <taxon>Insulibacter</taxon>
    </lineage>
</organism>
<dbReference type="Gene3D" id="3.40.50.2000">
    <property type="entry name" value="Glycogen Phosphorylase B"/>
    <property type="match status" value="2"/>
</dbReference>
<accession>A0A916Q9S2</accession>
<reference evidence="2" key="1">
    <citation type="submission" date="2020-08" db="EMBL/GenBank/DDBJ databases">
        <authorList>
            <person name="Uke A."/>
            <person name="Chhe C."/>
            <person name="Baramee S."/>
            <person name="Kosugi A."/>
        </authorList>
    </citation>
    <scope>NUCLEOTIDE SEQUENCE</scope>
    <source>
        <strain evidence="2">DA-C8</strain>
    </source>
</reference>
<dbReference type="Proteomes" id="UP000654993">
    <property type="component" value="Unassembled WGS sequence"/>
</dbReference>
<dbReference type="InterPro" id="IPR001296">
    <property type="entry name" value="Glyco_trans_1"/>
</dbReference>
<evidence type="ECO:0000259" key="1">
    <source>
        <dbReference type="Pfam" id="PF00534"/>
    </source>
</evidence>
<dbReference type="Pfam" id="PF00534">
    <property type="entry name" value="Glycos_transf_1"/>
    <property type="match status" value="1"/>
</dbReference>
<evidence type="ECO:0000313" key="2">
    <source>
        <dbReference type="EMBL" id="GFR36750.1"/>
    </source>
</evidence>
<dbReference type="CDD" id="cd03811">
    <property type="entry name" value="GT4_GT28_WabH-like"/>
    <property type="match status" value="1"/>
</dbReference>
<feature type="domain" description="Glycosyl transferase family 1" evidence="1">
    <location>
        <begin position="144"/>
        <end position="290"/>
    </location>
</feature>
<keyword evidence="3" id="KW-1185">Reference proteome</keyword>
<protein>
    <recommendedName>
        <fullName evidence="1">Glycosyl transferase family 1 domain-containing protein</fullName>
    </recommendedName>
</protein>
<dbReference type="GO" id="GO:0016757">
    <property type="term" value="F:glycosyltransferase activity"/>
    <property type="evidence" value="ECO:0007669"/>
    <property type="project" value="InterPro"/>
</dbReference>
<name>A0A916Q9S2_9BACL</name>
<dbReference type="AlphaFoldDB" id="A0A916Q9S2"/>
<dbReference type="SUPFAM" id="SSF53756">
    <property type="entry name" value="UDP-Glycosyltransferase/glycogen phosphorylase"/>
    <property type="match status" value="1"/>
</dbReference>
<dbReference type="EMBL" id="BMAQ01000001">
    <property type="protein sequence ID" value="GFR36750.1"/>
    <property type="molecule type" value="Genomic_DNA"/>
</dbReference>
<evidence type="ECO:0000313" key="3">
    <source>
        <dbReference type="Proteomes" id="UP000654993"/>
    </source>
</evidence>
<dbReference type="PANTHER" id="PTHR12526">
    <property type="entry name" value="GLYCOSYLTRANSFERASE"/>
    <property type="match status" value="1"/>
</dbReference>
<dbReference type="PANTHER" id="PTHR12526:SF630">
    <property type="entry name" value="GLYCOSYLTRANSFERASE"/>
    <property type="match status" value="1"/>
</dbReference>
<comment type="caution">
    <text evidence="2">The sequence shown here is derived from an EMBL/GenBank/DDBJ whole genome shotgun (WGS) entry which is preliminary data.</text>
</comment>
<reference evidence="2" key="2">
    <citation type="journal article" date="2021" name="Data Brief">
        <title>Draft genome sequence data of the facultative, thermophilic, xylanolytic bacterium Paenibacillus sp. strain DA-C8.</title>
        <authorList>
            <person name="Chhe C."/>
            <person name="Uke A."/>
            <person name="Baramee S."/>
            <person name="Ungkulpasvich U."/>
            <person name="Tachaapaikoon C."/>
            <person name="Pason P."/>
            <person name="Waeonukul R."/>
            <person name="Ratanakhanokchai K."/>
            <person name="Kosugi A."/>
        </authorList>
    </citation>
    <scope>NUCLEOTIDE SEQUENCE</scope>
    <source>
        <strain evidence="2">DA-C8</strain>
    </source>
</reference>
<gene>
    <name evidence="2" type="ORF">PRECH8_00460</name>
</gene>